<feature type="compositionally biased region" description="Low complexity" evidence="1">
    <location>
        <begin position="101"/>
        <end position="118"/>
    </location>
</feature>
<accession>A0A7L4YQ97</accession>
<reference evidence="3 4" key="1">
    <citation type="journal article" date="2018" name="Int. J. Syst. Evol. Microbiol.">
        <title>Epidermidibacterium keratini gen. nov., sp. nov., a member of the family Sporichthyaceae, isolated from keratin epidermis.</title>
        <authorList>
            <person name="Lee D.G."/>
            <person name="Trujillo M.E."/>
            <person name="Kang S."/>
            <person name="Nam J.J."/>
            <person name="Kim Y.J."/>
        </authorList>
    </citation>
    <scope>NUCLEOTIDE SEQUENCE [LARGE SCALE GENOMIC DNA]</scope>
    <source>
        <strain evidence="3 4">EPI-7</strain>
    </source>
</reference>
<keyword evidence="2" id="KW-1133">Transmembrane helix</keyword>
<feature type="transmembrane region" description="Helical" evidence="2">
    <location>
        <begin position="20"/>
        <end position="38"/>
    </location>
</feature>
<dbReference type="EMBL" id="CP047156">
    <property type="protein sequence ID" value="QHC01300.1"/>
    <property type="molecule type" value="Genomic_DNA"/>
</dbReference>
<protein>
    <submittedName>
        <fullName evidence="3">Uncharacterized protein</fullName>
    </submittedName>
</protein>
<dbReference type="KEGG" id="eke:EK0264_14090"/>
<dbReference type="InParanoid" id="A0A7L4YQ97"/>
<name>A0A7L4YQ97_9ACTN</name>
<dbReference type="OrthoDB" id="4775389at2"/>
<proteinExistence type="predicted"/>
<evidence type="ECO:0000256" key="1">
    <source>
        <dbReference type="SAM" id="MobiDB-lite"/>
    </source>
</evidence>
<keyword evidence="2" id="KW-0472">Membrane</keyword>
<keyword evidence="4" id="KW-1185">Reference proteome</keyword>
<dbReference type="RefSeq" id="WP_159546437.1">
    <property type="nucleotide sequence ID" value="NZ_CP047156.1"/>
</dbReference>
<sequence length="136" mass="14464">MLSVLAAVQQPNNPDWGKAGPVALFVLLAFIATCYFLFRSMGRQMRKVPASFDGPATPKQQQRLGTAKAVIPPRQGDDSYEAYAARGGATPKLGTPNDLLSDSGKSSTSSAGASGGSDRAARREQIRQAKARRRAK</sequence>
<organism evidence="3 4">
    <name type="scientific">Epidermidibacterium keratini</name>
    <dbReference type="NCBI Taxonomy" id="1891644"/>
    <lineage>
        <taxon>Bacteria</taxon>
        <taxon>Bacillati</taxon>
        <taxon>Actinomycetota</taxon>
        <taxon>Actinomycetes</taxon>
        <taxon>Sporichthyales</taxon>
        <taxon>Sporichthyaceae</taxon>
        <taxon>Epidermidibacterium</taxon>
    </lineage>
</organism>
<feature type="region of interest" description="Disordered" evidence="1">
    <location>
        <begin position="48"/>
        <end position="136"/>
    </location>
</feature>
<evidence type="ECO:0000313" key="3">
    <source>
        <dbReference type="EMBL" id="QHC01300.1"/>
    </source>
</evidence>
<gene>
    <name evidence="3" type="ORF">EK0264_14090</name>
</gene>
<keyword evidence="2" id="KW-0812">Transmembrane</keyword>
<dbReference type="AlphaFoldDB" id="A0A7L4YQ97"/>
<evidence type="ECO:0000256" key="2">
    <source>
        <dbReference type="SAM" id="Phobius"/>
    </source>
</evidence>
<dbReference type="Proteomes" id="UP000463857">
    <property type="component" value="Chromosome"/>
</dbReference>
<evidence type="ECO:0000313" key="4">
    <source>
        <dbReference type="Proteomes" id="UP000463857"/>
    </source>
</evidence>